<accession>A0A9P6IRR9</accession>
<reference evidence="2" key="1">
    <citation type="journal article" date="2020" name="Fungal Divers.">
        <title>Resolving the Mortierellaceae phylogeny through synthesis of multi-gene phylogenetics and phylogenomics.</title>
        <authorList>
            <person name="Vandepol N."/>
            <person name="Liber J."/>
            <person name="Desiro A."/>
            <person name="Na H."/>
            <person name="Kennedy M."/>
            <person name="Barry K."/>
            <person name="Grigoriev I.V."/>
            <person name="Miller A.N."/>
            <person name="O'Donnell K."/>
            <person name="Stajich J.E."/>
            <person name="Bonito G."/>
        </authorList>
    </citation>
    <scope>NUCLEOTIDE SEQUENCE</scope>
    <source>
        <strain evidence="2">MES-2147</strain>
    </source>
</reference>
<dbReference type="EMBL" id="JAAAHW010007995">
    <property type="protein sequence ID" value="KAF9945471.1"/>
    <property type="molecule type" value="Genomic_DNA"/>
</dbReference>
<sequence>MENKAVSCATSFRRVTTADRQTTRIREILKQLSKLSNYTPEPSSQRQPYLSELLVDLEDRQDQDEQEDHDDQDNKDDHAENQGATTPKGMSESFETHHSIRIRIMNEDTLFEFAMLQGVNRMWWTCPGEINILSLDQGQAYVVGASAILPGDNLQEKRVFHNLAVSQKAVSQPTFKSRNWSEYIDPW</sequence>
<feature type="compositionally biased region" description="Polar residues" evidence="1">
    <location>
        <begin position="33"/>
        <end position="48"/>
    </location>
</feature>
<keyword evidence="3" id="KW-1185">Reference proteome</keyword>
<organism evidence="2 3">
    <name type="scientific">Modicella reniformis</name>
    <dbReference type="NCBI Taxonomy" id="1440133"/>
    <lineage>
        <taxon>Eukaryota</taxon>
        <taxon>Fungi</taxon>
        <taxon>Fungi incertae sedis</taxon>
        <taxon>Mucoromycota</taxon>
        <taxon>Mortierellomycotina</taxon>
        <taxon>Mortierellomycetes</taxon>
        <taxon>Mortierellales</taxon>
        <taxon>Mortierellaceae</taxon>
        <taxon>Modicella</taxon>
    </lineage>
</organism>
<name>A0A9P6IRR9_9FUNG</name>
<dbReference type="Proteomes" id="UP000749646">
    <property type="component" value="Unassembled WGS sequence"/>
</dbReference>
<feature type="region of interest" description="Disordered" evidence="1">
    <location>
        <begin position="60"/>
        <end position="93"/>
    </location>
</feature>
<gene>
    <name evidence="2" type="ORF">BGZ65_010704</name>
</gene>
<dbReference type="AlphaFoldDB" id="A0A9P6IRR9"/>
<evidence type="ECO:0000256" key="1">
    <source>
        <dbReference type="SAM" id="MobiDB-lite"/>
    </source>
</evidence>
<proteinExistence type="predicted"/>
<evidence type="ECO:0000313" key="2">
    <source>
        <dbReference type="EMBL" id="KAF9945471.1"/>
    </source>
</evidence>
<feature type="compositionally biased region" description="Acidic residues" evidence="1">
    <location>
        <begin position="60"/>
        <end position="74"/>
    </location>
</feature>
<evidence type="ECO:0000313" key="3">
    <source>
        <dbReference type="Proteomes" id="UP000749646"/>
    </source>
</evidence>
<comment type="caution">
    <text evidence="2">The sequence shown here is derived from an EMBL/GenBank/DDBJ whole genome shotgun (WGS) entry which is preliminary data.</text>
</comment>
<protein>
    <submittedName>
        <fullName evidence="2">Uncharacterized protein</fullName>
    </submittedName>
</protein>
<feature type="region of interest" description="Disordered" evidence="1">
    <location>
        <begin position="31"/>
        <end position="50"/>
    </location>
</feature>